<keyword evidence="1" id="KW-1133">Transmembrane helix</keyword>
<name>A0A5B8VNH6_9BACT</name>
<gene>
    <name evidence="2" type="ORF">FSB73_12975</name>
</gene>
<dbReference type="RefSeq" id="WP_146782872.1">
    <property type="nucleotide sequence ID" value="NZ_CP042434.1"/>
</dbReference>
<dbReference type="EMBL" id="CP042434">
    <property type="protein sequence ID" value="QEC72452.1"/>
    <property type="molecule type" value="Genomic_DNA"/>
</dbReference>
<accession>A0A5B8VNH6</accession>
<keyword evidence="1" id="KW-0472">Membrane</keyword>
<keyword evidence="1" id="KW-0812">Transmembrane</keyword>
<evidence type="ECO:0000256" key="1">
    <source>
        <dbReference type="SAM" id="Phobius"/>
    </source>
</evidence>
<dbReference type="KEGG" id="agi:FSB73_12975"/>
<keyword evidence="3" id="KW-1185">Reference proteome</keyword>
<evidence type="ECO:0000313" key="2">
    <source>
        <dbReference type="EMBL" id="QEC72452.1"/>
    </source>
</evidence>
<dbReference type="AlphaFoldDB" id="A0A5B8VNH6"/>
<reference evidence="2 3" key="1">
    <citation type="journal article" date="2017" name="Int. J. Syst. Evol. Microbiol.">
        <title>Arachidicoccus ginsenosidivorans sp. nov., with ginsenoside-converting activity isolated from ginseng cultivating soil.</title>
        <authorList>
            <person name="Siddiqi M.Z."/>
            <person name="Aslam Z."/>
            <person name="Im W.T."/>
        </authorList>
    </citation>
    <scope>NUCLEOTIDE SEQUENCE [LARGE SCALE GENOMIC DNA]</scope>
    <source>
        <strain evidence="2 3">Gsoil 809</strain>
    </source>
</reference>
<proteinExistence type="predicted"/>
<feature type="transmembrane region" description="Helical" evidence="1">
    <location>
        <begin position="153"/>
        <end position="174"/>
    </location>
</feature>
<evidence type="ECO:0000313" key="3">
    <source>
        <dbReference type="Proteomes" id="UP000321291"/>
    </source>
</evidence>
<sequence length="289" mass="32674">MSLSTRYIREYLELHKTVTLEKIGTLTLPDAITKDEEGNIISSPTFVYDKKAVTTPAFVDYLAEVTQKSHSIAASDLEYFLDQTRQLMNIGSTPFVIEGMGYIYADKSGSYQLSTERLEVSKEKEKKHYEDNYSNSPLTSATNYASRKVNKRVIGRWVLILLIIGVIVYGAYFIPKSSFNFLKDSTTDTTVMADTLAKAKTTLPSAPAKEVRKDGSYHFIFQTYTTKAHAEKRIDQLRSYGNVVSMDSIKTPTGYEYRLFVAIDNVTPTDTTRMKDSLRSYYGHAVTIE</sequence>
<dbReference type="Proteomes" id="UP000321291">
    <property type="component" value="Chromosome"/>
</dbReference>
<dbReference type="OrthoDB" id="660546at2"/>
<protein>
    <submittedName>
        <fullName evidence="2">Uncharacterized protein</fullName>
    </submittedName>
</protein>
<organism evidence="2 3">
    <name type="scientific">Arachidicoccus ginsenosidivorans</name>
    <dbReference type="NCBI Taxonomy" id="496057"/>
    <lineage>
        <taxon>Bacteria</taxon>
        <taxon>Pseudomonadati</taxon>
        <taxon>Bacteroidota</taxon>
        <taxon>Chitinophagia</taxon>
        <taxon>Chitinophagales</taxon>
        <taxon>Chitinophagaceae</taxon>
        <taxon>Arachidicoccus</taxon>
    </lineage>
</organism>